<feature type="transmembrane region" description="Helical" evidence="7">
    <location>
        <begin position="251"/>
        <end position="271"/>
    </location>
</feature>
<evidence type="ECO:0000256" key="1">
    <source>
        <dbReference type="ARBA" id="ARBA00004141"/>
    </source>
</evidence>
<feature type="transmembrane region" description="Helical" evidence="7">
    <location>
        <begin position="34"/>
        <end position="55"/>
    </location>
</feature>
<dbReference type="OrthoDB" id="4682787at2759"/>
<evidence type="ECO:0000256" key="6">
    <source>
        <dbReference type="SAM" id="MobiDB-lite"/>
    </source>
</evidence>
<name>A0A9P8VQQ6_9HYPO</name>
<keyword evidence="4 7" id="KW-0472">Membrane</keyword>
<dbReference type="Pfam" id="PF20684">
    <property type="entry name" value="Fung_rhodopsin"/>
    <property type="match status" value="1"/>
</dbReference>
<sequence>MPSDSFEALLNAPALTPPAGVTPNFNHPPNRNGLALSVTTSCIVLATIFLLLRAYSRIWLERKVHIEEGYAAYAFTPTPGYFVHTWNLHNKDLIRPLYLILIYGCCYSAVLPLLKTAILLDWCRLFVPTSPTKSGFWRTCMVIIVIQCIWGFVCILLLNLQCVPHRAIWEFYLPSKCYELSKIMLTSATIQLVIDFAMVLLPQKMIWGLHINWQKKLGLSVIFAVGILASVAACFRLAYTVNYSGNPDKMYFISPLMFWTFAEMTCGFFILSVPCIPRAIAESGMPRRFKLALGISLKSSGPSNCESNIGPRSRSHKISKSATASNTYYKMKELSIPMSDLNRSESQEQLRDGNNAVMATRTTHVSITSNSQSDGETGGKVTSWTG</sequence>
<evidence type="ECO:0000256" key="4">
    <source>
        <dbReference type="ARBA" id="ARBA00023136"/>
    </source>
</evidence>
<evidence type="ECO:0000313" key="9">
    <source>
        <dbReference type="EMBL" id="KAH6870984.1"/>
    </source>
</evidence>
<comment type="caution">
    <text evidence="9">The sequence shown here is derived from an EMBL/GenBank/DDBJ whole genome shotgun (WGS) entry which is preliminary data.</text>
</comment>
<feature type="transmembrane region" description="Helical" evidence="7">
    <location>
        <begin position="221"/>
        <end position="239"/>
    </location>
</feature>
<protein>
    <recommendedName>
        <fullName evidence="8">Rhodopsin domain-containing protein</fullName>
    </recommendedName>
</protein>
<dbReference type="PANTHER" id="PTHR33048">
    <property type="entry name" value="PTH11-LIKE INTEGRAL MEMBRANE PROTEIN (AFU_ORTHOLOGUE AFUA_5G11245)"/>
    <property type="match status" value="1"/>
</dbReference>
<feature type="domain" description="Rhodopsin" evidence="8">
    <location>
        <begin position="78"/>
        <end position="277"/>
    </location>
</feature>
<comment type="similarity">
    <text evidence="5">Belongs to the SAT4 family.</text>
</comment>
<comment type="subcellular location">
    <subcellularLocation>
        <location evidence="1">Membrane</location>
        <topology evidence="1">Multi-pass membrane protein</topology>
    </subcellularLocation>
</comment>
<evidence type="ECO:0000256" key="7">
    <source>
        <dbReference type="SAM" id="Phobius"/>
    </source>
</evidence>
<dbReference type="Proteomes" id="UP000777438">
    <property type="component" value="Unassembled WGS sequence"/>
</dbReference>
<keyword evidence="3 7" id="KW-1133">Transmembrane helix</keyword>
<feature type="transmembrane region" description="Helical" evidence="7">
    <location>
        <begin position="97"/>
        <end position="115"/>
    </location>
</feature>
<dbReference type="GO" id="GO:0016020">
    <property type="term" value="C:membrane"/>
    <property type="evidence" value="ECO:0007669"/>
    <property type="project" value="UniProtKB-SubCell"/>
</dbReference>
<dbReference type="EMBL" id="JAGPYM010000061">
    <property type="protein sequence ID" value="KAH6870984.1"/>
    <property type="molecule type" value="Genomic_DNA"/>
</dbReference>
<dbReference type="InterPro" id="IPR049326">
    <property type="entry name" value="Rhodopsin_dom_fungi"/>
</dbReference>
<feature type="transmembrane region" description="Helical" evidence="7">
    <location>
        <begin position="135"/>
        <end position="160"/>
    </location>
</feature>
<evidence type="ECO:0000256" key="2">
    <source>
        <dbReference type="ARBA" id="ARBA00022692"/>
    </source>
</evidence>
<dbReference type="PANTHER" id="PTHR33048:SF47">
    <property type="entry name" value="INTEGRAL MEMBRANE PROTEIN-RELATED"/>
    <property type="match status" value="1"/>
</dbReference>
<evidence type="ECO:0000313" key="10">
    <source>
        <dbReference type="Proteomes" id="UP000777438"/>
    </source>
</evidence>
<dbReference type="AlphaFoldDB" id="A0A9P8VQQ6"/>
<accession>A0A9P8VQQ6</accession>
<proteinExistence type="inferred from homology"/>
<feature type="region of interest" description="Disordered" evidence="6">
    <location>
        <begin position="366"/>
        <end position="386"/>
    </location>
</feature>
<keyword evidence="2 7" id="KW-0812">Transmembrane</keyword>
<keyword evidence="10" id="KW-1185">Reference proteome</keyword>
<reference evidence="9 10" key="1">
    <citation type="journal article" date="2021" name="Nat. Commun.">
        <title>Genetic determinants of endophytism in the Arabidopsis root mycobiome.</title>
        <authorList>
            <person name="Mesny F."/>
            <person name="Miyauchi S."/>
            <person name="Thiergart T."/>
            <person name="Pickel B."/>
            <person name="Atanasova L."/>
            <person name="Karlsson M."/>
            <person name="Huettel B."/>
            <person name="Barry K.W."/>
            <person name="Haridas S."/>
            <person name="Chen C."/>
            <person name="Bauer D."/>
            <person name="Andreopoulos W."/>
            <person name="Pangilinan J."/>
            <person name="LaButti K."/>
            <person name="Riley R."/>
            <person name="Lipzen A."/>
            <person name="Clum A."/>
            <person name="Drula E."/>
            <person name="Henrissat B."/>
            <person name="Kohler A."/>
            <person name="Grigoriev I.V."/>
            <person name="Martin F.M."/>
            <person name="Hacquard S."/>
        </authorList>
    </citation>
    <scope>NUCLEOTIDE SEQUENCE [LARGE SCALE GENOMIC DNA]</scope>
    <source>
        <strain evidence="9 10">MPI-CAGE-CH-0241</strain>
    </source>
</reference>
<organism evidence="9 10">
    <name type="scientific">Thelonectria olida</name>
    <dbReference type="NCBI Taxonomy" id="1576542"/>
    <lineage>
        <taxon>Eukaryota</taxon>
        <taxon>Fungi</taxon>
        <taxon>Dikarya</taxon>
        <taxon>Ascomycota</taxon>
        <taxon>Pezizomycotina</taxon>
        <taxon>Sordariomycetes</taxon>
        <taxon>Hypocreomycetidae</taxon>
        <taxon>Hypocreales</taxon>
        <taxon>Nectriaceae</taxon>
        <taxon>Thelonectria</taxon>
    </lineage>
</organism>
<evidence type="ECO:0000256" key="3">
    <source>
        <dbReference type="ARBA" id="ARBA00022989"/>
    </source>
</evidence>
<gene>
    <name evidence="9" type="ORF">B0T10DRAFT_592931</name>
</gene>
<evidence type="ECO:0000259" key="8">
    <source>
        <dbReference type="Pfam" id="PF20684"/>
    </source>
</evidence>
<evidence type="ECO:0000256" key="5">
    <source>
        <dbReference type="ARBA" id="ARBA00038359"/>
    </source>
</evidence>
<dbReference type="InterPro" id="IPR052337">
    <property type="entry name" value="SAT4-like"/>
</dbReference>